<dbReference type="AlphaFoldDB" id="A0A1V9YMI4"/>
<dbReference type="EMBL" id="JNBR01001476">
    <property type="protein sequence ID" value="OQR86907.1"/>
    <property type="molecule type" value="Genomic_DNA"/>
</dbReference>
<evidence type="ECO:0000313" key="2">
    <source>
        <dbReference type="Proteomes" id="UP000243579"/>
    </source>
</evidence>
<organism evidence="1 2">
    <name type="scientific">Achlya hypogyna</name>
    <name type="common">Oomycete</name>
    <name type="synonym">Protoachlya hypogyna</name>
    <dbReference type="NCBI Taxonomy" id="1202772"/>
    <lineage>
        <taxon>Eukaryota</taxon>
        <taxon>Sar</taxon>
        <taxon>Stramenopiles</taxon>
        <taxon>Oomycota</taxon>
        <taxon>Saprolegniomycetes</taxon>
        <taxon>Saprolegniales</taxon>
        <taxon>Achlyaceae</taxon>
        <taxon>Achlya</taxon>
    </lineage>
</organism>
<accession>A0A1V9YMI4</accession>
<proteinExistence type="predicted"/>
<protein>
    <submittedName>
        <fullName evidence="1">Uncharacterized protein</fullName>
    </submittedName>
</protein>
<dbReference type="Proteomes" id="UP000243579">
    <property type="component" value="Unassembled WGS sequence"/>
</dbReference>
<gene>
    <name evidence="1" type="ORF">ACHHYP_09786</name>
</gene>
<dbReference type="STRING" id="1202772.A0A1V9YMI4"/>
<reference evidence="1 2" key="1">
    <citation type="journal article" date="2014" name="Genome Biol. Evol.">
        <title>The secreted proteins of Achlya hypogyna and Thraustotheca clavata identify the ancestral oomycete secretome and reveal gene acquisitions by horizontal gene transfer.</title>
        <authorList>
            <person name="Misner I."/>
            <person name="Blouin N."/>
            <person name="Leonard G."/>
            <person name="Richards T.A."/>
            <person name="Lane C.E."/>
        </authorList>
    </citation>
    <scope>NUCLEOTIDE SEQUENCE [LARGE SCALE GENOMIC DNA]</scope>
    <source>
        <strain evidence="1 2">ATCC 48635</strain>
    </source>
</reference>
<sequence length="736" mass="84155">MPEAPKRVRRRNPESRCAFKLEALKREVYALQCTITQLQRRKSSSLSWEDVARALQDDTLRLVGENRELQRTQRAYARFYRVVTACAQLSIDRVPTLTEETWRHAQLLAGDPASRQLGCEWILKQVHFNTTRAMAHIAFPSDGASYVDVHVNIEADLLQIHVTTQQVLAFTLAEVADAYWIAEQSFARMYVGQTLDAATDDVLPHSPPPTVQYIQESLKYGLYDVCYNVLSGRFDEPRRTTLVLRTILQDEMHPTAPSAWLVDTKQWTVADALGPNLTRCRTYYTIQHPMLGQSHTSVPLADFASVFGIPAGHPRDVASALRNRSEANHRRQRTSFQAWVVISHRDATTMADAEAPKKRRMTIKLPIKPSQDPRLDHIKSKRAKALEALRRYTYELTTEVCRLKRGQVAMLPWEDVAIGLKEDMLEKVRENRALKQEMEARRRMCQFLHDCLGRSSPFNTVPSLAEETWRHSQLLSGPSRELGCEWILNQLYHNTERAMAHVQFPDDGRELDCIDVNVVSSGGLIRVEVMSQEYLPYALEHVVEAYGIAAASFTKAYLRKVAGYLDDSKAGVSTDIHYESVLQPHRQHTICYNTLSRFFLAGDRCVLALRTILKDDEHPVPTSTWIMNTKQWVVIDRLGPHLTRCRTFYTIDHPCSEAGGYVSVAEMMRFRGLPICANEAQNLMLLRDRFHEQHRLQRSFFQMHARCVAETLAVRLPASEGLDEWTAMMQAPEAAW</sequence>
<comment type="caution">
    <text evidence="1">The sequence shown here is derived from an EMBL/GenBank/DDBJ whole genome shotgun (WGS) entry which is preliminary data.</text>
</comment>
<name>A0A1V9YMI4_ACHHY</name>
<keyword evidence="2" id="KW-1185">Reference proteome</keyword>
<dbReference type="OrthoDB" id="61656at2759"/>
<evidence type="ECO:0000313" key="1">
    <source>
        <dbReference type="EMBL" id="OQR86907.1"/>
    </source>
</evidence>